<feature type="domain" description="Azaphilone pigments biosynthesis cluster protein L N-terminal" evidence="1">
    <location>
        <begin position="2"/>
        <end position="91"/>
    </location>
</feature>
<dbReference type="OrthoDB" id="10257049at2759"/>
<dbReference type="InterPro" id="IPR031348">
    <property type="entry name" value="PigL_N"/>
</dbReference>
<dbReference type="Proteomes" id="UP000738349">
    <property type="component" value="Unassembled WGS sequence"/>
</dbReference>
<proteinExistence type="predicted"/>
<accession>A0A9P9ET71</accession>
<evidence type="ECO:0000259" key="1">
    <source>
        <dbReference type="Pfam" id="PF17111"/>
    </source>
</evidence>
<name>A0A9P9ET71_9HYPO</name>
<gene>
    <name evidence="2" type="ORF">EDB81DRAFT_884583</name>
</gene>
<protein>
    <recommendedName>
        <fullName evidence="1">Azaphilone pigments biosynthesis cluster protein L N-terminal domain-containing protein</fullName>
    </recommendedName>
</protein>
<organism evidence="2 3">
    <name type="scientific">Dactylonectria macrodidyma</name>
    <dbReference type="NCBI Taxonomy" id="307937"/>
    <lineage>
        <taxon>Eukaryota</taxon>
        <taxon>Fungi</taxon>
        <taxon>Dikarya</taxon>
        <taxon>Ascomycota</taxon>
        <taxon>Pezizomycotina</taxon>
        <taxon>Sordariomycetes</taxon>
        <taxon>Hypocreomycetidae</taxon>
        <taxon>Hypocreales</taxon>
        <taxon>Nectriaceae</taxon>
        <taxon>Dactylonectria</taxon>
    </lineage>
</organism>
<sequence length="108" mass="12171">MEVTASLVAFVTAGIQSAQVIYNTLSAIKDGPEAVKQATRDVYTLGDILNHFGKHSSTDKELRRRINECAADLKGYEVKLEKFVIYDNERTLGKLWKRQAILLSWISI</sequence>
<evidence type="ECO:0000313" key="2">
    <source>
        <dbReference type="EMBL" id="KAH7143990.1"/>
    </source>
</evidence>
<dbReference type="EMBL" id="JAGMUV010000009">
    <property type="protein sequence ID" value="KAH7143990.1"/>
    <property type="molecule type" value="Genomic_DNA"/>
</dbReference>
<dbReference type="Pfam" id="PF17111">
    <property type="entry name" value="PigL_N"/>
    <property type="match status" value="1"/>
</dbReference>
<evidence type="ECO:0000313" key="3">
    <source>
        <dbReference type="Proteomes" id="UP000738349"/>
    </source>
</evidence>
<reference evidence="2" key="1">
    <citation type="journal article" date="2021" name="Nat. Commun.">
        <title>Genetic determinants of endophytism in the Arabidopsis root mycobiome.</title>
        <authorList>
            <person name="Mesny F."/>
            <person name="Miyauchi S."/>
            <person name="Thiergart T."/>
            <person name="Pickel B."/>
            <person name="Atanasova L."/>
            <person name="Karlsson M."/>
            <person name="Huettel B."/>
            <person name="Barry K.W."/>
            <person name="Haridas S."/>
            <person name="Chen C."/>
            <person name="Bauer D."/>
            <person name="Andreopoulos W."/>
            <person name="Pangilinan J."/>
            <person name="LaButti K."/>
            <person name="Riley R."/>
            <person name="Lipzen A."/>
            <person name="Clum A."/>
            <person name="Drula E."/>
            <person name="Henrissat B."/>
            <person name="Kohler A."/>
            <person name="Grigoriev I.V."/>
            <person name="Martin F.M."/>
            <person name="Hacquard S."/>
        </authorList>
    </citation>
    <scope>NUCLEOTIDE SEQUENCE</scope>
    <source>
        <strain evidence="2">MPI-CAGE-AT-0147</strain>
    </source>
</reference>
<comment type="caution">
    <text evidence="2">The sequence shown here is derived from an EMBL/GenBank/DDBJ whole genome shotgun (WGS) entry which is preliminary data.</text>
</comment>
<dbReference type="AlphaFoldDB" id="A0A9P9ET71"/>
<keyword evidence="3" id="KW-1185">Reference proteome</keyword>